<dbReference type="GO" id="GO:0004252">
    <property type="term" value="F:serine-type endopeptidase activity"/>
    <property type="evidence" value="ECO:0007669"/>
    <property type="project" value="UniProtKB-UniRule"/>
</dbReference>
<dbReference type="OrthoDB" id="2356897at2"/>
<organism evidence="4 5">
    <name type="scientific">Hazenella coriacea</name>
    <dbReference type="NCBI Taxonomy" id="1179467"/>
    <lineage>
        <taxon>Bacteria</taxon>
        <taxon>Bacillati</taxon>
        <taxon>Bacillota</taxon>
        <taxon>Bacilli</taxon>
        <taxon>Bacillales</taxon>
        <taxon>Thermoactinomycetaceae</taxon>
        <taxon>Hazenella</taxon>
    </lineage>
</organism>
<dbReference type="InterPro" id="IPR001478">
    <property type="entry name" value="PDZ"/>
</dbReference>
<accession>A0A4R3L0P9</accession>
<dbReference type="InterPro" id="IPR008269">
    <property type="entry name" value="Lon_proteolytic"/>
</dbReference>
<dbReference type="Pfam" id="PF05362">
    <property type="entry name" value="Lon_C"/>
    <property type="match status" value="1"/>
</dbReference>
<dbReference type="Proteomes" id="UP000294937">
    <property type="component" value="Unassembled WGS sequence"/>
</dbReference>
<feature type="active site" evidence="1">
    <location>
        <position position="243"/>
    </location>
</feature>
<evidence type="ECO:0000256" key="2">
    <source>
        <dbReference type="SAM" id="Phobius"/>
    </source>
</evidence>
<comment type="catalytic activity">
    <reaction evidence="1">
        <text>Hydrolysis of proteins in presence of ATP.</text>
        <dbReference type="EC" id="3.4.21.53"/>
    </reaction>
</comment>
<dbReference type="EC" id="3.4.21.53" evidence="1"/>
<feature type="transmembrane region" description="Helical" evidence="2">
    <location>
        <begin position="6"/>
        <end position="29"/>
    </location>
</feature>
<keyword evidence="2" id="KW-0812">Transmembrane</keyword>
<keyword evidence="1" id="KW-0720">Serine protease</keyword>
<comment type="caution">
    <text evidence="4">The sequence shown here is derived from an EMBL/GenBank/DDBJ whole genome shotgun (WGS) entry which is preliminary data.</text>
</comment>
<evidence type="ECO:0000259" key="3">
    <source>
        <dbReference type="PROSITE" id="PS51786"/>
    </source>
</evidence>
<feature type="active site" evidence="1">
    <location>
        <position position="288"/>
    </location>
</feature>
<reference evidence="4 5" key="1">
    <citation type="submission" date="2019-03" db="EMBL/GenBank/DDBJ databases">
        <title>Genomic Encyclopedia of Type Strains, Phase IV (KMG-IV): sequencing the most valuable type-strain genomes for metagenomic binning, comparative biology and taxonomic classification.</title>
        <authorList>
            <person name="Goeker M."/>
        </authorList>
    </citation>
    <scope>NUCLEOTIDE SEQUENCE [LARGE SCALE GENOMIC DNA]</scope>
    <source>
        <strain evidence="4 5">DSM 45707</strain>
    </source>
</reference>
<dbReference type="RefSeq" id="WP_131926212.1">
    <property type="nucleotide sequence ID" value="NZ_SMAG01000009.1"/>
</dbReference>
<dbReference type="PROSITE" id="PS51786">
    <property type="entry name" value="LON_PROTEOLYTIC"/>
    <property type="match status" value="1"/>
</dbReference>
<dbReference type="GO" id="GO:0004176">
    <property type="term" value="F:ATP-dependent peptidase activity"/>
    <property type="evidence" value="ECO:0007669"/>
    <property type="project" value="UniProtKB-UniRule"/>
</dbReference>
<keyword evidence="2" id="KW-1133">Transmembrane helix</keyword>
<dbReference type="Pfam" id="PF13180">
    <property type="entry name" value="PDZ_2"/>
    <property type="match status" value="1"/>
</dbReference>
<keyword evidence="2" id="KW-0472">Membrane</keyword>
<keyword evidence="1" id="KW-0378">Hydrolase</keyword>
<name>A0A4R3L0P9_9BACL</name>
<keyword evidence="5" id="KW-1185">Reference proteome</keyword>
<evidence type="ECO:0000313" key="4">
    <source>
        <dbReference type="EMBL" id="TCS93103.1"/>
    </source>
</evidence>
<dbReference type="AlphaFoldDB" id="A0A4R3L0P9"/>
<dbReference type="EMBL" id="SMAG01000009">
    <property type="protein sequence ID" value="TCS93103.1"/>
    <property type="molecule type" value="Genomic_DNA"/>
</dbReference>
<dbReference type="NCBIfam" id="NF041438">
    <property type="entry name" value="SepM_fam_S16"/>
    <property type="match status" value="1"/>
</dbReference>
<dbReference type="InterPro" id="IPR014721">
    <property type="entry name" value="Ribsml_uS5_D2-typ_fold_subgr"/>
</dbReference>
<dbReference type="PANTHER" id="PTHR10046">
    <property type="entry name" value="ATP DEPENDENT LON PROTEASE FAMILY MEMBER"/>
    <property type="match status" value="1"/>
</dbReference>
<gene>
    <name evidence="4" type="ORF">EDD58_10945</name>
</gene>
<dbReference type="SUPFAM" id="SSF54211">
    <property type="entry name" value="Ribosomal protein S5 domain 2-like"/>
    <property type="match status" value="1"/>
</dbReference>
<dbReference type="GO" id="GO:0030163">
    <property type="term" value="P:protein catabolic process"/>
    <property type="evidence" value="ECO:0007669"/>
    <property type="project" value="InterPro"/>
</dbReference>
<dbReference type="GO" id="GO:0005524">
    <property type="term" value="F:ATP binding"/>
    <property type="evidence" value="ECO:0007669"/>
    <property type="project" value="InterPro"/>
</dbReference>
<dbReference type="GO" id="GO:0006508">
    <property type="term" value="P:proteolysis"/>
    <property type="evidence" value="ECO:0007669"/>
    <property type="project" value="UniProtKB-KW"/>
</dbReference>
<evidence type="ECO:0000256" key="1">
    <source>
        <dbReference type="PROSITE-ProRule" id="PRU01122"/>
    </source>
</evidence>
<dbReference type="InterPro" id="IPR036034">
    <property type="entry name" value="PDZ_sf"/>
</dbReference>
<protein>
    <recommendedName>
        <fullName evidence="1">endopeptidase La</fullName>
        <ecNumber evidence="1">3.4.21.53</ecNumber>
    </recommendedName>
</protein>
<dbReference type="SUPFAM" id="SSF50156">
    <property type="entry name" value="PDZ domain-like"/>
    <property type="match status" value="1"/>
</dbReference>
<dbReference type="InterPro" id="IPR027065">
    <property type="entry name" value="Lon_Prtase"/>
</dbReference>
<proteinExistence type="inferred from homology"/>
<evidence type="ECO:0000313" key="5">
    <source>
        <dbReference type="Proteomes" id="UP000294937"/>
    </source>
</evidence>
<comment type="similarity">
    <text evidence="1">Belongs to the peptidase S16 family.</text>
</comment>
<dbReference type="Gene3D" id="3.30.230.10">
    <property type="match status" value="1"/>
</dbReference>
<keyword evidence="1" id="KW-0645">Protease</keyword>
<dbReference type="InterPro" id="IPR020568">
    <property type="entry name" value="Ribosomal_Su5_D2-typ_SF"/>
</dbReference>
<sequence>MRLNNWNRIVISALIIAILSLGVGISFLIKIPYYAIRPGTATDVTPYIQVGTTKPTASSGNFMLTTISIKEATIFDYLTSFLSDHIEITPMEDILSQHETEEEYFRRQQENMVASQNSALISSFREAKKTVSIQVKGVEVFQVLKNHTTKLQVGDLLLAVDQNKLQSSEQLIQYLRTKKAGDTVSVQLKRKDKVLTESIPLISLPVQKGEEPRAGLGVIPITRYDIQTEPPVTFHAEKIGGPSAGLMFSLEIVDRLLPRDLTHGYQIAGTGTISDQGEVGQIGGIQHKIVAADRAGAEYFLCPRDLKNGDQNEKIAKQTAEKIGTSMKVIPVSTLEEAIQFLQKLPAHSSFKGETLTDVA</sequence>
<feature type="domain" description="Lon proteolytic" evidence="3">
    <location>
        <begin position="236"/>
        <end position="345"/>
    </location>
</feature>